<dbReference type="InterPro" id="IPR011641">
    <property type="entry name" value="Tyr-kin_ephrin_A/B_rcpt-like"/>
</dbReference>
<feature type="domain" description="Tyrosine-protein kinase ephrin type A/B receptor-like" evidence="2">
    <location>
        <begin position="425"/>
        <end position="472"/>
    </location>
</feature>
<dbReference type="Proteomes" id="UP001165082">
    <property type="component" value="Unassembled WGS sequence"/>
</dbReference>
<comment type="caution">
    <text evidence="3">The sequence shown here is derived from an EMBL/GenBank/DDBJ whole genome shotgun (WGS) entry which is preliminary data.</text>
</comment>
<reference evidence="3" key="1">
    <citation type="submission" date="2022-07" db="EMBL/GenBank/DDBJ databases">
        <title>Genome analysis of Parmales, a sister group of diatoms, reveals the evolutionary specialization of diatoms from phago-mixotrophs to photoautotrophs.</title>
        <authorList>
            <person name="Ban H."/>
            <person name="Sato S."/>
            <person name="Yoshikawa S."/>
            <person name="Kazumasa Y."/>
            <person name="Nakamura Y."/>
            <person name="Ichinomiya M."/>
            <person name="Saitoh K."/>
            <person name="Sato N."/>
            <person name="Blanc-Mathieu R."/>
            <person name="Endo H."/>
            <person name="Kuwata A."/>
            <person name="Ogata H."/>
        </authorList>
    </citation>
    <scope>NUCLEOTIDE SEQUENCE</scope>
</reference>
<evidence type="ECO:0000313" key="3">
    <source>
        <dbReference type="EMBL" id="GMH72562.1"/>
    </source>
</evidence>
<accession>A0A9W7ANG5</accession>
<dbReference type="AlphaFoldDB" id="A0A9W7ANG5"/>
<name>A0A9W7ANG5_9STRA</name>
<protein>
    <recommendedName>
        <fullName evidence="2">Tyrosine-protein kinase ephrin type A/B receptor-like domain-containing protein</fullName>
    </recommendedName>
</protein>
<dbReference type="PANTHER" id="PTHR46967">
    <property type="entry name" value="INSULIN-LIKE GROWTH FACTOR BINDING PROTEIN,N-TERMINAL"/>
    <property type="match status" value="1"/>
</dbReference>
<proteinExistence type="predicted"/>
<feature type="domain" description="Tyrosine-protein kinase ephrin type A/B receptor-like" evidence="2">
    <location>
        <begin position="502"/>
        <end position="540"/>
    </location>
</feature>
<keyword evidence="4" id="KW-1185">Reference proteome</keyword>
<feature type="transmembrane region" description="Helical" evidence="1">
    <location>
        <begin position="74"/>
        <end position="98"/>
    </location>
</feature>
<dbReference type="SUPFAM" id="SSF57184">
    <property type="entry name" value="Growth factor receptor domain"/>
    <property type="match status" value="2"/>
</dbReference>
<keyword evidence="1" id="KW-0472">Membrane</keyword>
<feature type="domain" description="Tyrosine-protein kinase ephrin type A/B receptor-like" evidence="2">
    <location>
        <begin position="330"/>
        <end position="368"/>
    </location>
</feature>
<evidence type="ECO:0000256" key="1">
    <source>
        <dbReference type="SAM" id="Phobius"/>
    </source>
</evidence>
<dbReference type="SMART" id="SM01411">
    <property type="entry name" value="Ephrin_rec_like"/>
    <property type="match status" value="6"/>
</dbReference>
<dbReference type="InterPro" id="IPR009030">
    <property type="entry name" value="Growth_fac_rcpt_cys_sf"/>
</dbReference>
<evidence type="ECO:0000313" key="4">
    <source>
        <dbReference type="Proteomes" id="UP001165082"/>
    </source>
</evidence>
<sequence length="563" mass="58776">MQKQTRTRQYVPKNEGSECCRQVNSKEVEVKDRKNSAQRDYCGGTVKAHGVRDDNIGCVMKHCRVKRSPGLGGLVSSLVIGLGFLASTVAGILALISLTHRRFTSCWRSRNKSRTPPELILPRVFVKATSPTRRMGISRLSSFRLLAIALFVLPTATATFTPADNAELKTAVQAHLTDKTAADTTYGDISGWDMRLVTNMDKIFCGSAYYCYCGDLLTSTYRMLYHACLMPVAHLPSGMTAGSTDLQDCLTCGTNCPSEGGECLNGFRRSVSWSCDTCPAGAHISADGSACVACVSGKYSGSGASSCTTCSDGEYSPAGASICTSCEAGKYTGDLAACYDCPAGSYTTTGGRTSCDICAAGRYTTVETTGTAEDNCTNCPSGRYLADDAATPSLHVGLSLCLNCDAGKYANDPTTASSCIICSSGKYATLASTSCTDCEAGKYNEIPSQPSCVACGAGRFSTAVASIIESDCENCARGKASLDEIRSTECVDCPQGTSAPAPGLKVCVDCSAGTYSNSTGGMSCTKCTVGQYSKTVASTSCQECGSGTFNLNEGSVGCDKCAG</sequence>
<dbReference type="Pfam" id="PF07699">
    <property type="entry name" value="Ephrin_rec_like"/>
    <property type="match status" value="3"/>
</dbReference>
<keyword evidence="1" id="KW-0812">Transmembrane</keyword>
<dbReference type="OrthoDB" id="65776at2759"/>
<organism evidence="3 4">
    <name type="scientific">Triparma retinervis</name>
    <dbReference type="NCBI Taxonomy" id="2557542"/>
    <lineage>
        <taxon>Eukaryota</taxon>
        <taxon>Sar</taxon>
        <taxon>Stramenopiles</taxon>
        <taxon>Ochrophyta</taxon>
        <taxon>Bolidophyceae</taxon>
        <taxon>Parmales</taxon>
        <taxon>Triparmaceae</taxon>
        <taxon>Triparma</taxon>
    </lineage>
</organism>
<dbReference type="PANTHER" id="PTHR46967:SF2">
    <property type="entry name" value="SUSHI, VON WILLEBRAND FACTOR TYPE A, EGF AND PENTRAXIN DOMAIN-CONTAINING PROTEIN 1-LIKE"/>
    <property type="match status" value="1"/>
</dbReference>
<gene>
    <name evidence="3" type="ORF">TrRE_jg7071</name>
</gene>
<evidence type="ECO:0000259" key="2">
    <source>
        <dbReference type="Pfam" id="PF07699"/>
    </source>
</evidence>
<keyword evidence="1" id="KW-1133">Transmembrane helix</keyword>
<dbReference type="Gene3D" id="2.10.50.10">
    <property type="entry name" value="Tumor Necrosis Factor Receptor, subunit A, domain 2"/>
    <property type="match status" value="3"/>
</dbReference>
<dbReference type="EMBL" id="BRXZ01002902">
    <property type="protein sequence ID" value="GMH72562.1"/>
    <property type="molecule type" value="Genomic_DNA"/>
</dbReference>
<feature type="non-terminal residue" evidence="3">
    <location>
        <position position="1"/>
    </location>
</feature>